<dbReference type="EMBL" id="PKMF04000105">
    <property type="protein sequence ID" value="KAK7850073.1"/>
    <property type="molecule type" value="Genomic_DNA"/>
</dbReference>
<gene>
    <name evidence="1" type="ORF">CFP56_001620</name>
</gene>
<keyword evidence="2" id="KW-1185">Reference proteome</keyword>
<comment type="caution">
    <text evidence="1">The sequence shown here is derived from an EMBL/GenBank/DDBJ whole genome shotgun (WGS) entry which is preliminary data.</text>
</comment>
<proteinExistence type="predicted"/>
<accession>A0AAW0LGQ5</accession>
<reference evidence="1 2" key="1">
    <citation type="journal article" date="2018" name="Sci. Data">
        <title>The draft genome sequence of cork oak.</title>
        <authorList>
            <person name="Ramos A.M."/>
            <person name="Usie A."/>
            <person name="Barbosa P."/>
            <person name="Barros P.M."/>
            <person name="Capote T."/>
            <person name="Chaves I."/>
            <person name="Simoes F."/>
            <person name="Abreu I."/>
            <person name="Carrasquinho I."/>
            <person name="Faro C."/>
            <person name="Guimaraes J.B."/>
            <person name="Mendonca D."/>
            <person name="Nobrega F."/>
            <person name="Rodrigues L."/>
            <person name="Saibo N.J.M."/>
            <person name="Varela M.C."/>
            <person name="Egas C."/>
            <person name="Matos J."/>
            <person name="Miguel C.M."/>
            <person name="Oliveira M.M."/>
            <person name="Ricardo C.P."/>
            <person name="Goncalves S."/>
        </authorList>
    </citation>
    <scope>NUCLEOTIDE SEQUENCE [LARGE SCALE GENOMIC DNA]</scope>
    <source>
        <strain evidence="2">cv. HL8</strain>
    </source>
</reference>
<dbReference type="Proteomes" id="UP000237347">
    <property type="component" value="Unassembled WGS sequence"/>
</dbReference>
<organism evidence="1 2">
    <name type="scientific">Quercus suber</name>
    <name type="common">Cork oak</name>
    <dbReference type="NCBI Taxonomy" id="58331"/>
    <lineage>
        <taxon>Eukaryota</taxon>
        <taxon>Viridiplantae</taxon>
        <taxon>Streptophyta</taxon>
        <taxon>Embryophyta</taxon>
        <taxon>Tracheophyta</taxon>
        <taxon>Spermatophyta</taxon>
        <taxon>Magnoliopsida</taxon>
        <taxon>eudicotyledons</taxon>
        <taxon>Gunneridae</taxon>
        <taxon>Pentapetalae</taxon>
        <taxon>rosids</taxon>
        <taxon>fabids</taxon>
        <taxon>Fagales</taxon>
        <taxon>Fagaceae</taxon>
        <taxon>Quercus</taxon>
    </lineage>
</organism>
<name>A0AAW0LGQ5_QUESU</name>
<protein>
    <submittedName>
        <fullName evidence="1">Uncharacterized protein</fullName>
    </submittedName>
</protein>
<dbReference type="AlphaFoldDB" id="A0AAW0LGQ5"/>
<evidence type="ECO:0000313" key="2">
    <source>
        <dbReference type="Proteomes" id="UP000237347"/>
    </source>
</evidence>
<sequence length="60" mass="7320">MATTRWDVYLVDQTQSNTNFQHWKDILWAQIMQKKQGYGPQHSTWHHPEQHLKAYRVQNL</sequence>
<evidence type="ECO:0000313" key="1">
    <source>
        <dbReference type="EMBL" id="KAK7850073.1"/>
    </source>
</evidence>